<evidence type="ECO:0000313" key="2">
    <source>
        <dbReference type="Proteomes" id="UP001201262"/>
    </source>
</evidence>
<proteinExistence type="predicted"/>
<accession>A0AAD4PU49</accession>
<comment type="caution">
    <text evidence="1">The sequence shown here is derived from an EMBL/GenBank/DDBJ whole genome shotgun (WGS) entry which is preliminary data.</text>
</comment>
<dbReference type="Proteomes" id="UP001201262">
    <property type="component" value="Unassembled WGS sequence"/>
</dbReference>
<dbReference type="RefSeq" id="XP_046066040.1">
    <property type="nucleotide sequence ID" value="XM_046214654.1"/>
</dbReference>
<dbReference type="GeneID" id="70244941"/>
<organism evidence="1 2">
    <name type="scientific">Talaromyces proteolyticus</name>
    <dbReference type="NCBI Taxonomy" id="1131652"/>
    <lineage>
        <taxon>Eukaryota</taxon>
        <taxon>Fungi</taxon>
        <taxon>Dikarya</taxon>
        <taxon>Ascomycota</taxon>
        <taxon>Pezizomycotina</taxon>
        <taxon>Eurotiomycetes</taxon>
        <taxon>Eurotiomycetidae</taxon>
        <taxon>Eurotiales</taxon>
        <taxon>Trichocomaceae</taxon>
        <taxon>Talaromyces</taxon>
        <taxon>Talaromyces sect. Bacilispori</taxon>
    </lineage>
</organism>
<dbReference type="EMBL" id="JAJTJA010000015">
    <property type="protein sequence ID" value="KAH8689686.1"/>
    <property type="molecule type" value="Genomic_DNA"/>
</dbReference>
<evidence type="ECO:0000313" key="1">
    <source>
        <dbReference type="EMBL" id="KAH8689686.1"/>
    </source>
</evidence>
<protein>
    <submittedName>
        <fullName evidence="1">Uncharacterized protein</fullName>
    </submittedName>
</protein>
<reference evidence="1" key="1">
    <citation type="submission" date="2021-12" db="EMBL/GenBank/DDBJ databases">
        <title>Convergent genome expansion in fungi linked to evolution of root-endophyte symbiosis.</title>
        <authorList>
            <consortium name="DOE Joint Genome Institute"/>
            <person name="Ke Y.-H."/>
            <person name="Bonito G."/>
            <person name="Liao H.-L."/>
            <person name="Looney B."/>
            <person name="Rojas-Flechas A."/>
            <person name="Nash J."/>
            <person name="Hameed K."/>
            <person name="Schadt C."/>
            <person name="Martin F."/>
            <person name="Crous P.W."/>
            <person name="Miettinen O."/>
            <person name="Magnuson J.K."/>
            <person name="Labbe J."/>
            <person name="Jacobson D."/>
            <person name="Doktycz M.J."/>
            <person name="Veneault-Fourrey C."/>
            <person name="Kuo A."/>
            <person name="Mondo S."/>
            <person name="Calhoun S."/>
            <person name="Riley R."/>
            <person name="Ohm R."/>
            <person name="LaButti K."/>
            <person name="Andreopoulos B."/>
            <person name="Pangilinan J."/>
            <person name="Nolan M."/>
            <person name="Tritt A."/>
            <person name="Clum A."/>
            <person name="Lipzen A."/>
            <person name="Daum C."/>
            <person name="Barry K."/>
            <person name="Grigoriev I.V."/>
            <person name="Vilgalys R."/>
        </authorList>
    </citation>
    <scope>NUCLEOTIDE SEQUENCE</scope>
    <source>
        <strain evidence="1">PMI_201</strain>
    </source>
</reference>
<gene>
    <name evidence="1" type="ORF">BGW36DRAFT_365452</name>
</gene>
<name>A0AAD4PU49_9EURO</name>
<keyword evidence="2" id="KW-1185">Reference proteome</keyword>
<sequence length="216" mass="25433">MFEEILDFCKLYPLARAVRAVNKAFCLEYLWKQDYEKEEQNGFAIMQREKRLTDERAAILKTKLHGCWGDDELWHAKYSQELYSVDEALLQTRNLYQAHKQKMHQLLLSKTSHAYYRDVLMARKVQYAFILGHDKPYSWRKTRDACARSRGCCGRECGCCEKPLKDYYILSGYLSKERTKIELYGHCTAECGCCIKYTGGYTPHPLFKDSEDSREK</sequence>
<dbReference type="AlphaFoldDB" id="A0AAD4PU49"/>